<name>W3X972_PESFW</name>
<accession>W3X972</accession>
<evidence type="ECO:0000259" key="1">
    <source>
        <dbReference type="Pfam" id="PF01425"/>
    </source>
</evidence>
<dbReference type="Pfam" id="PF26053">
    <property type="entry name" value="DUF8016"/>
    <property type="match status" value="1"/>
</dbReference>
<dbReference type="OrthoDB" id="5423360at2759"/>
<dbReference type="PANTHER" id="PTHR46310">
    <property type="entry name" value="AMIDASE 1"/>
    <property type="match status" value="1"/>
</dbReference>
<dbReference type="OMA" id="FIDEYTE"/>
<dbReference type="PANTHER" id="PTHR46310:SF7">
    <property type="entry name" value="AMIDASE 1"/>
    <property type="match status" value="1"/>
</dbReference>
<dbReference type="AlphaFoldDB" id="W3X972"/>
<dbReference type="STRING" id="1229662.W3X972"/>
<evidence type="ECO:0000259" key="2">
    <source>
        <dbReference type="Pfam" id="PF26053"/>
    </source>
</evidence>
<dbReference type="Gene3D" id="3.90.1300.10">
    <property type="entry name" value="Amidase signature (AS) domain"/>
    <property type="match status" value="1"/>
</dbReference>
<dbReference type="InterPro" id="IPR023631">
    <property type="entry name" value="Amidase_dom"/>
</dbReference>
<dbReference type="InterPro" id="IPR058329">
    <property type="entry name" value="Arp1_N"/>
</dbReference>
<keyword evidence="4" id="KW-1185">Reference proteome</keyword>
<dbReference type="HOGENOM" id="CLU_020129_1_0_1"/>
<dbReference type="KEGG" id="pfy:PFICI_06949"/>
<organism evidence="3 4">
    <name type="scientific">Pestalotiopsis fici (strain W106-1 / CGMCC3.15140)</name>
    <dbReference type="NCBI Taxonomy" id="1229662"/>
    <lineage>
        <taxon>Eukaryota</taxon>
        <taxon>Fungi</taxon>
        <taxon>Dikarya</taxon>
        <taxon>Ascomycota</taxon>
        <taxon>Pezizomycotina</taxon>
        <taxon>Sordariomycetes</taxon>
        <taxon>Xylariomycetidae</taxon>
        <taxon>Amphisphaeriales</taxon>
        <taxon>Sporocadaceae</taxon>
        <taxon>Pestalotiopsis</taxon>
    </lineage>
</organism>
<dbReference type="EMBL" id="KI912112">
    <property type="protein sequence ID" value="ETS81947.1"/>
    <property type="molecule type" value="Genomic_DNA"/>
</dbReference>
<dbReference type="InParanoid" id="W3X972"/>
<feature type="domain" description="Amidase" evidence="1">
    <location>
        <begin position="215"/>
        <end position="383"/>
    </location>
</feature>
<dbReference type="eggNOG" id="KOG1211">
    <property type="taxonomic scope" value="Eukaryota"/>
</dbReference>
<reference evidence="4" key="1">
    <citation type="journal article" date="2015" name="BMC Genomics">
        <title>Genomic and transcriptomic analysis of the endophytic fungus Pestalotiopsis fici reveals its lifestyle and high potential for synthesis of natural products.</title>
        <authorList>
            <person name="Wang X."/>
            <person name="Zhang X."/>
            <person name="Liu L."/>
            <person name="Xiang M."/>
            <person name="Wang W."/>
            <person name="Sun X."/>
            <person name="Che Y."/>
            <person name="Guo L."/>
            <person name="Liu G."/>
            <person name="Guo L."/>
            <person name="Wang C."/>
            <person name="Yin W.B."/>
            <person name="Stadler M."/>
            <person name="Zhang X."/>
            <person name="Liu X."/>
        </authorList>
    </citation>
    <scope>NUCLEOTIDE SEQUENCE [LARGE SCALE GENOMIC DNA]</scope>
    <source>
        <strain evidence="4">W106-1 / CGMCC3.15140</strain>
    </source>
</reference>
<dbReference type="InterPro" id="IPR036928">
    <property type="entry name" value="AS_sf"/>
</dbReference>
<dbReference type="GeneID" id="19271962"/>
<dbReference type="Proteomes" id="UP000030651">
    <property type="component" value="Unassembled WGS sequence"/>
</dbReference>
<dbReference type="Pfam" id="PF01425">
    <property type="entry name" value="Amidase"/>
    <property type="match status" value="1"/>
</dbReference>
<protein>
    <submittedName>
        <fullName evidence="3">Uncharacterized protein</fullName>
    </submittedName>
</protein>
<dbReference type="SUPFAM" id="SSF75304">
    <property type="entry name" value="Amidase signature (AS) enzymes"/>
    <property type="match status" value="1"/>
</dbReference>
<evidence type="ECO:0000313" key="4">
    <source>
        <dbReference type="Proteomes" id="UP000030651"/>
    </source>
</evidence>
<proteinExistence type="predicted"/>
<sequence>MPSYKQLLKASVSLGSLGSNIPDSVSLTGTSGNQLLGYFSGWTSKLSLSTSDCDGFSFKSLLTPLTVFTSTQEPVTCDWVQSQVETYKTHDDVYEESFMKTVYLQGGSSYNNDISSCLAQVYGTELVFFDEESSQKYAIVCNDTIPRGPYIAYMAGSDITLGPVYRVYHDELQAFMNGILPNGTDGAYRYAGVNTMSDATVGIPVPSRLYSANTTTESRPFEGLRVTVKDIIDIKGIKTTNGNRAWAKLYEAANATAPVVQRLVDMGATLIGKTKTSQFANSDRVTADWVDYHDAFNPRGDGYQDTGVSSAGAGAATAGYDWVDVSICTDTGGSIRIPASKQGVFALRPSFGATSNDGVMLEGQYFDAVGYHTRSPYTLQSFGKAWLADSNLTDGYTAFPRKLIVPGNLFPVAKNASQAVYGAWIDKLADHLNATIVTTSIGEFWNTTANKPGTEFFSYMQMVAANLNWKNQVEKVIDPFKADYAAKFGGRQPFINPYPAARYATVINTTDEDVEESYERLMFFKKWFGENVVKASEETCSESLFLIPMFAGEESYRNTVYSPPNVSSWSAFLMYYYSTQSQGPETVFPIGEVPYFSNITYMEEKLPVSIDVLAHKDCDLMLLDLAKDLADSGLLEEVKTGSTLW</sequence>
<gene>
    <name evidence="3" type="ORF">PFICI_06949</name>
</gene>
<dbReference type="RefSeq" id="XP_007833721.1">
    <property type="nucleotide sequence ID" value="XM_007835530.1"/>
</dbReference>
<evidence type="ECO:0000313" key="3">
    <source>
        <dbReference type="EMBL" id="ETS81947.1"/>
    </source>
</evidence>
<feature type="domain" description="Scytalone dehydratase-like protein Arp1 N-terminal" evidence="2">
    <location>
        <begin position="44"/>
        <end position="166"/>
    </location>
</feature>